<sequence length="365" mass="39034">MPDRIKYGIVGVKGVGSLHVKAIEALGRAELTAVADVDAAAGQAVALASGCKFFEDPREMFRSGGLDAASICTPHPSHADLSIDALACGLHVLVEKPIAASVLEADRMAAAARAAGRKLGVVFQRRWDALVVRALGLMQAHRLGDVLRVSLTATALRTMAYYRAASWRGTWAGEGGGAVLNQGSHDLDLYQLLAGMPRSLFARCETRLHAIEVEDSAAAVAVHPDGSLGTIQINTIEAPGRFSLEIAGDRGTLLLDRDRLTLFEHGTPVREFARTSKDWWSSPESIATHHERPADGTGDGTHLRAISAFVDAILADGPPPVDAEQAIRSLELSNAMRLSSALGRPVTLPLDREAYRTFLERESAR</sequence>
<dbReference type="Proteomes" id="UP000324233">
    <property type="component" value="Chromosome"/>
</dbReference>
<reference evidence="3 4" key="1">
    <citation type="submission" date="2019-08" db="EMBL/GenBank/DDBJ databases">
        <title>Deep-cultivation of Planctomycetes and their phenomic and genomic characterization uncovers novel biology.</title>
        <authorList>
            <person name="Wiegand S."/>
            <person name="Jogler M."/>
            <person name="Boedeker C."/>
            <person name="Pinto D."/>
            <person name="Vollmers J."/>
            <person name="Rivas-Marin E."/>
            <person name="Kohn T."/>
            <person name="Peeters S.H."/>
            <person name="Heuer A."/>
            <person name="Rast P."/>
            <person name="Oberbeckmann S."/>
            <person name="Bunk B."/>
            <person name="Jeske O."/>
            <person name="Meyerdierks A."/>
            <person name="Storesund J.E."/>
            <person name="Kallscheuer N."/>
            <person name="Luecker S."/>
            <person name="Lage O.M."/>
            <person name="Pohl T."/>
            <person name="Merkel B.J."/>
            <person name="Hornburger P."/>
            <person name="Mueller R.-W."/>
            <person name="Bruemmer F."/>
            <person name="Labrenz M."/>
            <person name="Spormann A.M."/>
            <person name="Op den Camp H."/>
            <person name="Overmann J."/>
            <person name="Amann R."/>
            <person name="Jetten M.S.M."/>
            <person name="Mascher T."/>
            <person name="Medema M.H."/>
            <person name="Devos D.P."/>
            <person name="Kaster A.-K."/>
            <person name="Ovreas L."/>
            <person name="Rohde M."/>
            <person name="Galperin M.Y."/>
            <person name="Jogler C."/>
        </authorList>
    </citation>
    <scope>NUCLEOTIDE SEQUENCE [LARGE SCALE GENOMIC DNA]</scope>
    <source>
        <strain evidence="3 4">OJF2</strain>
    </source>
</reference>
<dbReference type="GO" id="GO:0000166">
    <property type="term" value="F:nucleotide binding"/>
    <property type="evidence" value="ECO:0007669"/>
    <property type="project" value="InterPro"/>
</dbReference>
<keyword evidence="3" id="KW-0560">Oxidoreductase</keyword>
<evidence type="ECO:0000313" key="4">
    <source>
        <dbReference type="Proteomes" id="UP000324233"/>
    </source>
</evidence>
<dbReference type="Gene3D" id="3.40.50.720">
    <property type="entry name" value="NAD(P)-binding Rossmann-like Domain"/>
    <property type="match status" value="1"/>
</dbReference>
<dbReference type="SUPFAM" id="SSF55347">
    <property type="entry name" value="Glyceraldehyde-3-phosphate dehydrogenase-like, C-terminal domain"/>
    <property type="match status" value="1"/>
</dbReference>
<dbReference type="PANTHER" id="PTHR43249">
    <property type="entry name" value="UDP-N-ACETYL-2-AMINO-2-DEOXY-D-GLUCURONATE OXIDASE"/>
    <property type="match status" value="1"/>
</dbReference>
<dbReference type="InterPro" id="IPR055170">
    <property type="entry name" value="GFO_IDH_MocA-like_dom"/>
</dbReference>
<keyword evidence="4" id="KW-1185">Reference proteome</keyword>
<feature type="domain" description="GFO/IDH/MocA-like oxidoreductase" evidence="2">
    <location>
        <begin position="136"/>
        <end position="253"/>
    </location>
</feature>
<proteinExistence type="predicted"/>
<dbReference type="InterPro" id="IPR052515">
    <property type="entry name" value="Gfo/Idh/MocA_Oxidoreductase"/>
</dbReference>
<dbReference type="InterPro" id="IPR036291">
    <property type="entry name" value="NAD(P)-bd_dom_sf"/>
</dbReference>
<dbReference type="InterPro" id="IPR000683">
    <property type="entry name" value="Gfo/Idh/MocA-like_OxRdtase_N"/>
</dbReference>
<dbReference type="Pfam" id="PF01408">
    <property type="entry name" value="GFO_IDH_MocA"/>
    <property type="match status" value="1"/>
</dbReference>
<dbReference type="PANTHER" id="PTHR43249:SF1">
    <property type="entry name" value="D-GLUCOSIDE 3-DEHYDROGENASE"/>
    <property type="match status" value="1"/>
</dbReference>
<feature type="domain" description="Gfo/Idh/MocA-like oxidoreductase N-terminal" evidence="1">
    <location>
        <begin position="5"/>
        <end position="121"/>
    </location>
</feature>
<dbReference type="Gene3D" id="3.30.360.10">
    <property type="entry name" value="Dihydrodipicolinate Reductase, domain 2"/>
    <property type="match status" value="1"/>
</dbReference>
<evidence type="ECO:0000259" key="2">
    <source>
        <dbReference type="Pfam" id="PF22725"/>
    </source>
</evidence>
<evidence type="ECO:0000259" key="1">
    <source>
        <dbReference type="Pfam" id="PF01408"/>
    </source>
</evidence>
<dbReference type="EMBL" id="CP042997">
    <property type="protein sequence ID" value="QEH32407.1"/>
    <property type="molecule type" value="Genomic_DNA"/>
</dbReference>
<name>A0A5B9VWT1_9BACT</name>
<protein>
    <submittedName>
        <fullName evidence="3">Putative oxidoreductase YdgJ</fullName>
        <ecNumber evidence="3">1.-.-.-</ecNumber>
    </submittedName>
</protein>
<dbReference type="RefSeq" id="WP_168221597.1">
    <property type="nucleotide sequence ID" value="NZ_CP042997.1"/>
</dbReference>
<dbReference type="AlphaFoldDB" id="A0A5B9VWT1"/>
<organism evidence="3 4">
    <name type="scientific">Aquisphaera giovannonii</name>
    <dbReference type="NCBI Taxonomy" id="406548"/>
    <lineage>
        <taxon>Bacteria</taxon>
        <taxon>Pseudomonadati</taxon>
        <taxon>Planctomycetota</taxon>
        <taxon>Planctomycetia</taxon>
        <taxon>Isosphaerales</taxon>
        <taxon>Isosphaeraceae</taxon>
        <taxon>Aquisphaera</taxon>
    </lineage>
</organism>
<accession>A0A5B9VWT1</accession>
<dbReference type="KEGG" id="agv:OJF2_08770"/>
<gene>
    <name evidence="3" type="primary">ydgJ_2</name>
    <name evidence="3" type="ORF">OJF2_08770</name>
</gene>
<dbReference type="Pfam" id="PF22725">
    <property type="entry name" value="GFO_IDH_MocA_C3"/>
    <property type="match status" value="1"/>
</dbReference>
<dbReference type="EC" id="1.-.-.-" evidence="3"/>
<dbReference type="SUPFAM" id="SSF51735">
    <property type="entry name" value="NAD(P)-binding Rossmann-fold domains"/>
    <property type="match status" value="1"/>
</dbReference>
<evidence type="ECO:0000313" key="3">
    <source>
        <dbReference type="EMBL" id="QEH32407.1"/>
    </source>
</evidence>
<dbReference type="GO" id="GO:0016491">
    <property type="term" value="F:oxidoreductase activity"/>
    <property type="evidence" value="ECO:0007669"/>
    <property type="project" value="UniProtKB-KW"/>
</dbReference>